<proteinExistence type="predicted"/>
<dbReference type="EMBL" id="JACGWN010000003">
    <property type="protein sequence ID" value="KAL0455243.1"/>
    <property type="molecule type" value="Genomic_DNA"/>
</dbReference>
<comment type="caution">
    <text evidence="1">The sequence shown here is derived from an EMBL/GenBank/DDBJ whole genome shotgun (WGS) entry which is preliminary data.</text>
</comment>
<gene>
    <name evidence="1" type="ORF">Slati_0863500</name>
</gene>
<reference evidence="1" key="2">
    <citation type="journal article" date="2024" name="Plant">
        <title>Genomic evolution and insights into agronomic trait innovations of Sesamum species.</title>
        <authorList>
            <person name="Miao H."/>
            <person name="Wang L."/>
            <person name="Qu L."/>
            <person name="Liu H."/>
            <person name="Sun Y."/>
            <person name="Le M."/>
            <person name="Wang Q."/>
            <person name="Wei S."/>
            <person name="Zheng Y."/>
            <person name="Lin W."/>
            <person name="Duan Y."/>
            <person name="Cao H."/>
            <person name="Xiong S."/>
            <person name="Wang X."/>
            <person name="Wei L."/>
            <person name="Li C."/>
            <person name="Ma Q."/>
            <person name="Ju M."/>
            <person name="Zhao R."/>
            <person name="Li G."/>
            <person name="Mu C."/>
            <person name="Tian Q."/>
            <person name="Mei H."/>
            <person name="Zhang T."/>
            <person name="Gao T."/>
            <person name="Zhang H."/>
        </authorList>
    </citation>
    <scope>NUCLEOTIDE SEQUENCE</scope>
    <source>
        <strain evidence="1">KEN1</strain>
    </source>
</reference>
<organism evidence="1">
    <name type="scientific">Sesamum latifolium</name>
    <dbReference type="NCBI Taxonomy" id="2727402"/>
    <lineage>
        <taxon>Eukaryota</taxon>
        <taxon>Viridiplantae</taxon>
        <taxon>Streptophyta</taxon>
        <taxon>Embryophyta</taxon>
        <taxon>Tracheophyta</taxon>
        <taxon>Spermatophyta</taxon>
        <taxon>Magnoliopsida</taxon>
        <taxon>eudicotyledons</taxon>
        <taxon>Gunneridae</taxon>
        <taxon>Pentapetalae</taxon>
        <taxon>asterids</taxon>
        <taxon>lamiids</taxon>
        <taxon>Lamiales</taxon>
        <taxon>Pedaliaceae</taxon>
        <taxon>Sesamum</taxon>
    </lineage>
</organism>
<name>A0AAW2XNT1_9LAMI</name>
<dbReference type="CDD" id="cd09272">
    <property type="entry name" value="RNase_HI_RT_Ty1"/>
    <property type="match status" value="1"/>
</dbReference>
<dbReference type="AlphaFoldDB" id="A0AAW2XNT1"/>
<reference evidence="1" key="1">
    <citation type="submission" date="2020-06" db="EMBL/GenBank/DDBJ databases">
        <authorList>
            <person name="Li T."/>
            <person name="Hu X."/>
            <person name="Zhang T."/>
            <person name="Song X."/>
            <person name="Zhang H."/>
            <person name="Dai N."/>
            <person name="Sheng W."/>
            <person name="Hou X."/>
            <person name="Wei L."/>
        </authorList>
    </citation>
    <scope>NUCLEOTIDE SEQUENCE</scope>
    <source>
        <strain evidence="1">KEN1</strain>
        <tissue evidence="1">Leaf</tissue>
    </source>
</reference>
<sequence>MESEFVALATTGKEAEWLRNLIHEIPLLPKSISPISIHCDTAATLAKAYSQMYNGKSRELIMNSVIYVEFVRSQHNLADHLTKGLARDLDHLYFG</sequence>
<evidence type="ECO:0008006" key="2">
    <source>
        <dbReference type="Google" id="ProtNLM"/>
    </source>
</evidence>
<accession>A0AAW2XNT1</accession>
<evidence type="ECO:0000313" key="1">
    <source>
        <dbReference type="EMBL" id="KAL0455243.1"/>
    </source>
</evidence>
<protein>
    <recommendedName>
        <fullName evidence="2">Zinc finger, CCHC-type</fullName>
    </recommendedName>
</protein>